<dbReference type="Proteomes" id="UP000030671">
    <property type="component" value="Unassembled WGS sequence"/>
</dbReference>
<proteinExistence type="predicted"/>
<evidence type="ECO:0000313" key="1">
    <source>
        <dbReference type="EMBL" id="ETW80736.1"/>
    </source>
</evidence>
<protein>
    <submittedName>
        <fullName evidence="1">Uncharacterized protein</fullName>
    </submittedName>
</protein>
<sequence length="96" mass="10852">MSTDYAHSAVRFGVPKSAQLSMVMFPAGFSKIRLFSGFRNRAFGSHAEVFEKKIVLPVDTTRRSQRHRRCAIPAKPCVPISQDEYHIVTNDRSQAL</sequence>
<name>W4K6P9_HETIT</name>
<organism evidence="1 2">
    <name type="scientific">Heterobasidion irregulare (strain TC 32-1)</name>
    <dbReference type="NCBI Taxonomy" id="747525"/>
    <lineage>
        <taxon>Eukaryota</taxon>
        <taxon>Fungi</taxon>
        <taxon>Dikarya</taxon>
        <taxon>Basidiomycota</taxon>
        <taxon>Agaricomycotina</taxon>
        <taxon>Agaricomycetes</taxon>
        <taxon>Russulales</taxon>
        <taxon>Bondarzewiaceae</taxon>
        <taxon>Heterobasidion</taxon>
        <taxon>Heterobasidion annosum species complex</taxon>
    </lineage>
</organism>
<evidence type="ECO:0000313" key="2">
    <source>
        <dbReference type="Proteomes" id="UP000030671"/>
    </source>
</evidence>
<dbReference type="HOGENOM" id="CLU_2359994_0_0_1"/>
<gene>
    <name evidence="1" type="ORF">HETIRDRAFT_321302</name>
</gene>
<dbReference type="InParanoid" id="W4K6P9"/>
<keyword evidence="2" id="KW-1185">Reference proteome</keyword>
<dbReference type="KEGG" id="hir:HETIRDRAFT_321302"/>
<accession>W4K6P9</accession>
<dbReference type="AlphaFoldDB" id="W4K6P9"/>
<reference evidence="1 2" key="1">
    <citation type="journal article" date="2012" name="New Phytol.">
        <title>Insight into trade-off between wood decay and parasitism from the genome of a fungal forest pathogen.</title>
        <authorList>
            <person name="Olson A."/>
            <person name="Aerts A."/>
            <person name="Asiegbu F."/>
            <person name="Belbahri L."/>
            <person name="Bouzid O."/>
            <person name="Broberg A."/>
            <person name="Canback B."/>
            <person name="Coutinho P.M."/>
            <person name="Cullen D."/>
            <person name="Dalman K."/>
            <person name="Deflorio G."/>
            <person name="van Diepen L.T."/>
            <person name="Dunand C."/>
            <person name="Duplessis S."/>
            <person name="Durling M."/>
            <person name="Gonthier P."/>
            <person name="Grimwood J."/>
            <person name="Fossdal C.G."/>
            <person name="Hansson D."/>
            <person name="Henrissat B."/>
            <person name="Hietala A."/>
            <person name="Himmelstrand K."/>
            <person name="Hoffmeister D."/>
            <person name="Hogberg N."/>
            <person name="James T.Y."/>
            <person name="Karlsson M."/>
            <person name="Kohler A."/>
            <person name="Kues U."/>
            <person name="Lee Y.H."/>
            <person name="Lin Y.C."/>
            <person name="Lind M."/>
            <person name="Lindquist E."/>
            <person name="Lombard V."/>
            <person name="Lucas S."/>
            <person name="Lunden K."/>
            <person name="Morin E."/>
            <person name="Murat C."/>
            <person name="Park J."/>
            <person name="Raffaello T."/>
            <person name="Rouze P."/>
            <person name="Salamov A."/>
            <person name="Schmutz J."/>
            <person name="Solheim H."/>
            <person name="Stahlberg J."/>
            <person name="Velez H."/>
            <person name="de Vries R.P."/>
            <person name="Wiebenga A."/>
            <person name="Woodward S."/>
            <person name="Yakovlev I."/>
            <person name="Garbelotto M."/>
            <person name="Martin F."/>
            <person name="Grigoriev I.V."/>
            <person name="Stenlid J."/>
        </authorList>
    </citation>
    <scope>NUCLEOTIDE SEQUENCE [LARGE SCALE GENOMIC DNA]</scope>
    <source>
        <strain evidence="1 2">TC 32-1</strain>
    </source>
</reference>
<dbReference type="EMBL" id="KI925459">
    <property type="protein sequence ID" value="ETW80736.1"/>
    <property type="molecule type" value="Genomic_DNA"/>
</dbReference>
<dbReference type="RefSeq" id="XP_009547450.1">
    <property type="nucleotide sequence ID" value="XM_009549155.1"/>
</dbReference>
<dbReference type="GeneID" id="20670737"/>